<dbReference type="EMBL" id="JXTB01000013">
    <property type="protein sequence ID" value="PON77553.1"/>
    <property type="molecule type" value="Genomic_DNA"/>
</dbReference>
<name>A0A2P5DW73_PARAD</name>
<organism evidence="2 3">
    <name type="scientific">Parasponia andersonii</name>
    <name type="common">Sponia andersonii</name>
    <dbReference type="NCBI Taxonomy" id="3476"/>
    <lineage>
        <taxon>Eukaryota</taxon>
        <taxon>Viridiplantae</taxon>
        <taxon>Streptophyta</taxon>
        <taxon>Embryophyta</taxon>
        <taxon>Tracheophyta</taxon>
        <taxon>Spermatophyta</taxon>
        <taxon>Magnoliopsida</taxon>
        <taxon>eudicotyledons</taxon>
        <taxon>Gunneridae</taxon>
        <taxon>Pentapetalae</taxon>
        <taxon>rosids</taxon>
        <taxon>fabids</taxon>
        <taxon>Rosales</taxon>
        <taxon>Cannabaceae</taxon>
        <taxon>Parasponia</taxon>
    </lineage>
</organism>
<accession>A0A2P5DW73</accession>
<comment type="caution">
    <text evidence="2">The sequence shown here is derived from an EMBL/GenBank/DDBJ whole genome shotgun (WGS) entry which is preliminary data.</text>
</comment>
<dbReference type="Proteomes" id="UP000237105">
    <property type="component" value="Unassembled WGS sequence"/>
</dbReference>
<evidence type="ECO:0000313" key="3">
    <source>
        <dbReference type="Proteomes" id="UP000237105"/>
    </source>
</evidence>
<evidence type="ECO:0000313" key="2">
    <source>
        <dbReference type="EMBL" id="PON77553.1"/>
    </source>
</evidence>
<reference evidence="3" key="1">
    <citation type="submission" date="2016-06" db="EMBL/GenBank/DDBJ databases">
        <title>Parallel loss of symbiosis genes in relatives of nitrogen-fixing non-legume Parasponia.</title>
        <authorList>
            <person name="Van Velzen R."/>
            <person name="Holmer R."/>
            <person name="Bu F."/>
            <person name="Rutten L."/>
            <person name="Van Zeijl A."/>
            <person name="Liu W."/>
            <person name="Santuari L."/>
            <person name="Cao Q."/>
            <person name="Sharma T."/>
            <person name="Shen D."/>
            <person name="Roswanjaya Y."/>
            <person name="Wardhani T."/>
            <person name="Kalhor M.S."/>
            <person name="Jansen J."/>
            <person name="Van den Hoogen J."/>
            <person name="Gungor B."/>
            <person name="Hartog M."/>
            <person name="Hontelez J."/>
            <person name="Verver J."/>
            <person name="Yang W.-C."/>
            <person name="Schijlen E."/>
            <person name="Repin R."/>
            <person name="Schilthuizen M."/>
            <person name="Schranz E."/>
            <person name="Heidstra R."/>
            <person name="Miyata K."/>
            <person name="Fedorova E."/>
            <person name="Kohlen W."/>
            <person name="Bisseling T."/>
            <person name="Smit S."/>
            <person name="Geurts R."/>
        </authorList>
    </citation>
    <scope>NUCLEOTIDE SEQUENCE [LARGE SCALE GENOMIC DNA]</scope>
    <source>
        <strain evidence="3">cv. WU1-14</strain>
    </source>
</reference>
<protein>
    <submittedName>
        <fullName evidence="2">Uncharacterized protein</fullName>
    </submittedName>
</protein>
<feature type="non-terminal residue" evidence="2">
    <location>
        <position position="1"/>
    </location>
</feature>
<gene>
    <name evidence="2" type="ORF">PanWU01x14_027140</name>
</gene>
<feature type="transmembrane region" description="Helical" evidence="1">
    <location>
        <begin position="60"/>
        <end position="78"/>
    </location>
</feature>
<keyword evidence="1" id="KW-1133">Transmembrane helix</keyword>
<dbReference type="AlphaFoldDB" id="A0A2P5DW73"/>
<sequence>IKGEENYQVKHKSKLFLAEFQQPRSGSVLGIECGNLFLQLGDELLRLGSRRLRGDQLPNGLTLLLVLPLNLALFQLLLKKLDVGLSLENLGVDLLLQLNEVVLLSEVGVHNSPALEERNLEGGELLQEGFGKLLAVGVVGAGAGAGAGVGVGVIVLVSLKEKRGELLLELLQRGFAPAPGGGSAGEKPVFNNNVIFNRPKRIVSSHSSSSSSYCFTSLELELELELESSSLSVSRKKEVNFFWSFFKGGSPLPLVVVVRVRSLCLIIMSSSTDPNA</sequence>
<keyword evidence="1" id="KW-0812">Transmembrane</keyword>
<feature type="transmembrane region" description="Helical" evidence="1">
    <location>
        <begin position="133"/>
        <end position="159"/>
    </location>
</feature>
<evidence type="ECO:0000256" key="1">
    <source>
        <dbReference type="SAM" id="Phobius"/>
    </source>
</evidence>
<keyword evidence="3" id="KW-1185">Reference proteome</keyword>
<proteinExistence type="predicted"/>
<keyword evidence="1" id="KW-0472">Membrane</keyword>